<sequence>MEQNARPLGLDTSEYENLDSEDQTDVASSVFNNRPDEGYNDTSAVQTAFNDAVQAEQEENTAEAVQAVNDANNIDQTQTALESNSEELGLDMTEYNNLTDEEKTYVANDVLNAKGDGYSSASAIETEFNDGVDEAPVDNAQELNDALSLAESGDTITLAGNIDDLGNSLNISQEGITLDAQGYSLNEEISVLASNVTINNITMKASTAYDPNAENTGNHDWAIDVSGSASGFELTASNIEDYYGGVYLNTVGSVSNTTITNSAAGMGIETDVDLADLVGKVSGNTFDTYEVQGIGSMDQGNSEAASSLEDDNTFINGAEGSVKVGVPANN</sequence>
<gene>
    <name evidence="1" type="ORF">GLW08_10390</name>
</gene>
<organism evidence="1 2">
    <name type="scientific">Pontibacillus yanchengensis</name>
    <dbReference type="NCBI Taxonomy" id="462910"/>
    <lineage>
        <taxon>Bacteria</taxon>
        <taxon>Bacillati</taxon>
        <taxon>Bacillota</taxon>
        <taxon>Bacilli</taxon>
        <taxon>Bacillales</taxon>
        <taxon>Bacillaceae</taxon>
        <taxon>Pontibacillus</taxon>
    </lineage>
</organism>
<dbReference type="EMBL" id="WMEU01000003">
    <property type="protein sequence ID" value="MYL53744.1"/>
    <property type="molecule type" value="Genomic_DNA"/>
</dbReference>
<evidence type="ECO:0000313" key="2">
    <source>
        <dbReference type="Proteomes" id="UP000466692"/>
    </source>
</evidence>
<name>A0ACC7VHZ1_9BACI</name>
<comment type="caution">
    <text evidence="1">The sequence shown here is derived from an EMBL/GenBank/DDBJ whole genome shotgun (WGS) entry which is preliminary data.</text>
</comment>
<dbReference type="Proteomes" id="UP000466692">
    <property type="component" value="Unassembled WGS sequence"/>
</dbReference>
<evidence type="ECO:0000313" key="1">
    <source>
        <dbReference type="EMBL" id="MYL53744.1"/>
    </source>
</evidence>
<accession>A0ACC7VHZ1</accession>
<proteinExistence type="predicted"/>
<protein>
    <submittedName>
        <fullName evidence="1">Uncharacterized protein</fullName>
    </submittedName>
</protein>
<reference evidence="1" key="1">
    <citation type="submission" date="2019-11" db="EMBL/GenBank/DDBJ databases">
        <title>Genome sequences of 17 halophilic strains isolated from different environments.</title>
        <authorList>
            <person name="Furrow R.E."/>
        </authorList>
    </citation>
    <scope>NUCLEOTIDE SEQUENCE</scope>
    <source>
        <strain evidence="1">22510_22_Filter</strain>
    </source>
</reference>
<keyword evidence="2" id="KW-1185">Reference proteome</keyword>